<gene>
    <name evidence="2" type="ORF">VZ95_20310</name>
</gene>
<dbReference type="EMBL" id="LAJY01000861">
    <property type="protein sequence ID" value="KJV07066.1"/>
    <property type="molecule type" value="Genomic_DNA"/>
</dbReference>
<dbReference type="Proteomes" id="UP000033774">
    <property type="component" value="Unassembled WGS sequence"/>
</dbReference>
<organism evidence="2 3">
    <name type="scientific">Elstera litoralis</name>
    <dbReference type="NCBI Taxonomy" id="552518"/>
    <lineage>
        <taxon>Bacteria</taxon>
        <taxon>Pseudomonadati</taxon>
        <taxon>Pseudomonadota</taxon>
        <taxon>Alphaproteobacteria</taxon>
        <taxon>Rhodospirillales</taxon>
        <taxon>Rhodospirillaceae</taxon>
        <taxon>Elstera</taxon>
    </lineage>
</organism>
<accession>A0A0F3IK47</accession>
<dbReference type="Pfam" id="PF01656">
    <property type="entry name" value="CbiA"/>
    <property type="match status" value="1"/>
</dbReference>
<name>A0A0F3IK47_9PROT</name>
<keyword evidence="3" id="KW-1185">Reference proteome</keyword>
<evidence type="ECO:0000313" key="3">
    <source>
        <dbReference type="Proteomes" id="UP000033774"/>
    </source>
</evidence>
<proteinExistence type="predicted"/>
<evidence type="ECO:0000313" key="2">
    <source>
        <dbReference type="EMBL" id="KJV07066.1"/>
    </source>
</evidence>
<dbReference type="InterPro" id="IPR002586">
    <property type="entry name" value="CobQ/CobB/MinD/ParA_Nub-bd_dom"/>
</dbReference>
<dbReference type="OrthoDB" id="7463826at2"/>
<dbReference type="SUPFAM" id="SSF52540">
    <property type="entry name" value="P-loop containing nucleoside triphosphate hydrolases"/>
    <property type="match status" value="1"/>
</dbReference>
<sequence>MSLSEKLKYQNLVISVNGQKGGSGKSTATRGIAENFIANGINFYGVDADGGNADFFRFYPDKTIIQNLDSEDDFFKFTNEIEKKKLSGNNDPVLISMPARANESDNKHHELIDSMKNELGLNLVLFWVLNRDLDGVSQLKFALDNFGYLYSKVIIVKNGFFGEPDDFRAWDDSKTKKRALEELGGAEIYMPKLNPGLANKVLALRQEDRIRGYGMQQIIDSQLVGLGERAALRKWLNTFGNELNSVFA</sequence>
<dbReference type="RefSeq" id="WP_045777476.1">
    <property type="nucleotide sequence ID" value="NZ_LAJY01000861.1"/>
</dbReference>
<comment type="caution">
    <text evidence="2">The sequence shown here is derived from an EMBL/GenBank/DDBJ whole genome shotgun (WGS) entry which is preliminary data.</text>
</comment>
<evidence type="ECO:0000259" key="1">
    <source>
        <dbReference type="Pfam" id="PF01656"/>
    </source>
</evidence>
<reference evidence="2 3" key="1">
    <citation type="submission" date="2015-03" db="EMBL/GenBank/DDBJ databases">
        <title>Draft genome sequence of Elstera litoralis.</title>
        <authorList>
            <person name="Rahalkar M.C."/>
            <person name="Dhakephalkar P.K."/>
            <person name="Pore S.D."/>
            <person name="Arora P."/>
            <person name="Kapse N.G."/>
            <person name="Pandit P.S."/>
        </authorList>
    </citation>
    <scope>NUCLEOTIDE SEQUENCE [LARGE SCALE GENOMIC DNA]</scope>
    <source>
        <strain evidence="2 3">Dia-1</strain>
    </source>
</reference>
<dbReference type="AlphaFoldDB" id="A0A0F3IK47"/>
<protein>
    <recommendedName>
        <fullName evidence="1">CobQ/CobB/MinD/ParA nucleotide binding domain-containing protein</fullName>
    </recommendedName>
</protein>
<feature type="domain" description="CobQ/CobB/MinD/ParA nucleotide binding" evidence="1">
    <location>
        <begin position="14"/>
        <end position="130"/>
    </location>
</feature>
<dbReference type="InterPro" id="IPR027417">
    <property type="entry name" value="P-loop_NTPase"/>
</dbReference>